<organism evidence="10 11">
    <name type="scientific">Megasphaera cerevisiae DSM 20462</name>
    <dbReference type="NCBI Taxonomy" id="1122219"/>
    <lineage>
        <taxon>Bacteria</taxon>
        <taxon>Bacillati</taxon>
        <taxon>Bacillota</taxon>
        <taxon>Negativicutes</taxon>
        <taxon>Veillonellales</taxon>
        <taxon>Veillonellaceae</taxon>
        <taxon>Megasphaera</taxon>
    </lineage>
</organism>
<dbReference type="Pfam" id="PF06738">
    <property type="entry name" value="ThrE"/>
    <property type="match status" value="1"/>
</dbReference>
<feature type="transmembrane region" description="Helical" evidence="7">
    <location>
        <begin position="243"/>
        <end position="266"/>
    </location>
</feature>
<feature type="transmembrane region" description="Helical" evidence="7">
    <location>
        <begin position="303"/>
        <end position="323"/>
    </location>
</feature>
<sequence length="457" mass="49785">MDEKVGSLKNAPLKDKMELILDIGQLMMESGGDSKSIVRDMLRAAAYLGLYWKYINFHMTYTTIMVNYDDEKESYTVFRKCRSHGINMASIIDVSQLSWKALEEKYVLGAFKSSLDRMRLENKTRHYSPLVTSIAAGIACGGFCKLFGCDWIAFVYTAVAACIGFWVRRWCNVLGINGYVCTAAAACASTIIAYWTSFLPGSDTPWFPMIACMLFLVPGIPLINSFDDLMNNYIVSGMTRAAYTVLIVFAMTFGIVGAISICQIPAYSTYSIVPDGIYSSQAVAAALAAIGFSVIFNIPPRLLLVAGGGAVIAVGTRNLLALGVGMPQAWASFAGAAVVSVIGFKFAHWIRTPHSVVTIPAVIPMIPGVLMYRLLIGMFYVTSLDSQHLLVAVQSGVQSLMIVCAIAIGVTIPDMLAHQFIERSKHKKLQHLLAAARAGDVSMYETESDIDQASNLK</sequence>
<evidence type="ECO:0000256" key="7">
    <source>
        <dbReference type="SAM" id="Phobius"/>
    </source>
</evidence>
<feature type="transmembrane region" description="Helical" evidence="7">
    <location>
        <begin position="278"/>
        <end position="296"/>
    </location>
</feature>
<dbReference type="InterPro" id="IPR050539">
    <property type="entry name" value="ThrE_Dicarb/AminoAcid_Exp"/>
</dbReference>
<feature type="transmembrane region" description="Helical" evidence="7">
    <location>
        <begin position="400"/>
        <end position="421"/>
    </location>
</feature>
<evidence type="ECO:0000256" key="1">
    <source>
        <dbReference type="ARBA" id="ARBA00004651"/>
    </source>
</evidence>
<comment type="subcellular location">
    <subcellularLocation>
        <location evidence="1">Cell membrane</location>
        <topology evidence="1">Multi-pass membrane protein</topology>
    </subcellularLocation>
</comment>
<feature type="domain" description="Threonine/Serine exporter ThrE" evidence="9">
    <location>
        <begin position="281"/>
        <end position="415"/>
    </location>
</feature>
<evidence type="ECO:0000313" key="11">
    <source>
        <dbReference type="Proteomes" id="UP000036503"/>
    </source>
</evidence>
<dbReference type="RefSeq" id="WP_048515433.1">
    <property type="nucleotide sequence ID" value="NZ_FUXD01000007.1"/>
</dbReference>
<dbReference type="Proteomes" id="UP000036503">
    <property type="component" value="Unassembled WGS sequence"/>
</dbReference>
<accession>A0A0J6ZKM2</accession>
<keyword evidence="2" id="KW-1003">Cell membrane</keyword>
<dbReference type="Pfam" id="PF12821">
    <property type="entry name" value="ThrE_2"/>
    <property type="match status" value="1"/>
</dbReference>
<name>A0A0J6ZKM2_9FIRM</name>
<dbReference type="GO" id="GO:0005886">
    <property type="term" value="C:plasma membrane"/>
    <property type="evidence" value="ECO:0007669"/>
    <property type="project" value="UniProtKB-SubCell"/>
</dbReference>
<evidence type="ECO:0000259" key="8">
    <source>
        <dbReference type="Pfam" id="PF06738"/>
    </source>
</evidence>
<dbReference type="OrthoDB" id="9813917at2"/>
<evidence type="ECO:0000256" key="4">
    <source>
        <dbReference type="ARBA" id="ARBA00022989"/>
    </source>
</evidence>
<dbReference type="InterPro" id="IPR010619">
    <property type="entry name" value="ThrE-like_N"/>
</dbReference>
<keyword evidence="11" id="KW-1185">Reference proteome</keyword>
<evidence type="ECO:0000259" key="9">
    <source>
        <dbReference type="Pfam" id="PF12821"/>
    </source>
</evidence>
<proteinExistence type="inferred from homology"/>
<protein>
    <recommendedName>
        <fullName evidence="12">Threonine/serine exporter-like N-terminal domain-containing protein</fullName>
    </recommendedName>
</protein>
<dbReference type="PANTHER" id="PTHR34390:SF2">
    <property type="entry name" value="SUCCINATE TRANSPORTER SUBUNIT YJJP-RELATED"/>
    <property type="match status" value="1"/>
</dbReference>
<evidence type="ECO:0000256" key="5">
    <source>
        <dbReference type="ARBA" id="ARBA00023136"/>
    </source>
</evidence>
<dbReference type="EMBL" id="LEKT01000067">
    <property type="protein sequence ID" value="KMO85386.1"/>
    <property type="molecule type" value="Genomic_DNA"/>
</dbReference>
<feature type="transmembrane region" description="Helical" evidence="7">
    <location>
        <begin position="359"/>
        <end position="380"/>
    </location>
</feature>
<feature type="transmembrane region" description="Helical" evidence="7">
    <location>
        <begin position="151"/>
        <end position="167"/>
    </location>
</feature>
<evidence type="ECO:0008006" key="12">
    <source>
        <dbReference type="Google" id="ProtNLM"/>
    </source>
</evidence>
<gene>
    <name evidence="10" type="ORF">AB840_13815</name>
</gene>
<evidence type="ECO:0000256" key="6">
    <source>
        <dbReference type="ARBA" id="ARBA00034125"/>
    </source>
</evidence>
<keyword evidence="5 7" id="KW-0472">Membrane</keyword>
<dbReference type="GO" id="GO:0022857">
    <property type="term" value="F:transmembrane transporter activity"/>
    <property type="evidence" value="ECO:0007669"/>
    <property type="project" value="InterPro"/>
</dbReference>
<dbReference type="AlphaFoldDB" id="A0A0J6ZKM2"/>
<feature type="transmembrane region" description="Helical" evidence="7">
    <location>
        <begin position="329"/>
        <end position="347"/>
    </location>
</feature>
<dbReference type="PATRIC" id="fig|1122219.3.peg.2982"/>
<dbReference type="InterPro" id="IPR024528">
    <property type="entry name" value="ThrE_2"/>
</dbReference>
<evidence type="ECO:0000313" key="10">
    <source>
        <dbReference type="EMBL" id="KMO85386.1"/>
    </source>
</evidence>
<feature type="transmembrane region" description="Helical" evidence="7">
    <location>
        <begin position="206"/>
        <end position="223"/>
    </location>
</feature>
<reference evidence="10 11" key="1">
    <citation type="submission" date="2015-06" db="EMBL/GenBank/DDBJ databases">
        <title>Draft genome sequence of beer spoilage bacterium Megasphaera cerevisiae type strain 20462.</title>
        <authorList>
            <person name="Kutumbaka K."/>
            <person name="Pasmowitz J."/>
            <person name="Mategko J."/>
            <person name="Reyes D."/>
            <person name="Friedrich A."/>
            <person name="Han S."/>
            <person name="Martens-Habbena W."/>
            <person name="Neal-McKinney J."/>
            <person name="Janagama H.K."/>
            <person name="Nadala C."/>
            <person name="Samadpour M."/>
        </authorList>
    </citation>
    <scope>NUCLEOTIDE SEQUENCE [LARGE SCALE GENOMIC DNA]</scope>
    <source>
        <strain evidence="10 11">DSM 20462</strain>
    </source>
</reference>
<keyword evidence="4 7" id="KW-1133">Transmembrane helix</keyword>
<keyword evidence="3 7" id="KW-0812">Transmembrane</keyword>
<comment type="caution">
    <text evidence="10">The sequence shown here is derived from an EMBL/GenBank/DDBJ whole genome shotgun (WGS) entry which is preliminary data.</text>
</comment>
<dbReference type="InParanoid" id="A0A0J6ZKM2"/>
<dbReference type="PANTHER" id="PTHR34390">
    <property type="entry name" value="UPF0442 PROTEIN YJJB-RELATED"/>
    <property type="match status" value="1"/>
</dbReference>
<evidence type="ECO:0000256" key="2">
    <source>
        <dbReference type="ARBA" id="ARBA00022475"/>
    </source>
</evidence>
<feature type="transmembrane region" description="Helical" evidence="7">
    <location>
        <begin position="174"/>
        <end position="194"/>
    </location>
</feature>
<dbReference type="STRING" id="39029.BSR42_11985"/>
<evidence type="ECO:0000256" key="3">
    <source>
        <dbReference type="ARBA" id="ARBA00022692"/>
    </source>
</evidence>
<dbReference type="GO" id="GO:0015744">
    <property type="term" value="P:succinate transport"/>
    <property type="evidence" value="ECO:0007669"/>
    <property type="project" value="TreeGrafter"/>
</dbReference>
<comment type="similarity">
    <text evidence="6">Belongs to the ThrE exporter (TC 2.A.79) family.</text>
</comment>
<feature type="domain" description="Threonine/serine exporter-like N-terminal" evidence="8">
    <location>
        <begin position="19"/>
        <end position="261"/>
    </location>
</feature>